<proteinExistence type="predicted"/>
<gene>
    <name evidence="2" type="ORF">KS419_23665</name>
</gene>
<dbReference type="Pfam" id="PF04240">
    <property type="entry name" value="Caroten_synth"/>
    <property type="match status" value="1"/>
</dbReference>
<dbReference type="Proteomes" id="UP000784880">
    <property type="component" value="Unassembled WGS sequence"/>
</dbReference>
<keyword evidence="1" id="KW-1133">Transmembrane helix</keyword>
<feature type="transmembrane region" description="Helical" evidence="1">
    <location>
        <begin position="137"/>
        <end position="160"/>
    </location>
</feature>
<dbReference type="InterPro" id="IPR007354">
    <property type="entry name" value="CruF-like"/>
</dbReference>
<name>A0ABS6JME0_9BACI</name>
<dbReference type="RefSeq" id="WP_217069561.1">
    <property type="nucleotide sequence ID" value="NZ_JAHQCS010000184.1"/>
</dbReference>
<evidence type="ECO:0000313" key="2">
    <source>
        <dbReference type="EMBL" id="MBU9714746.1"/>
    </source>
</evidence>
<evidence type="ECO:0000313" key="3">
    <source>
        <dbReference type="Proteomes" id="UP000784880"/>
    </source>
</evidence>
<reference evidence="2 3" key="1">
    <citation type="submission" date="2021-06" db="EMBL/GenBank/DDBJ databases">
        <title>Bacillus sp. RD4P76, an endophyte from a halophyte.</title>
        <authorList>
            <person name="Sun J.-Q."/>
        </authorList>
    </citation>
    <scope>NUCLEOTIDE SEQUENCE [LARGE SCALE GENOMIC DNA]</scope>
    <source>
        <strain evidence="2 3">CGMCC 1.15917</strain>
    </source>
</reference>
<feature type="transmembrane region" description="Helical" evidence="1">
    <location>
        <begin position="212"/>
        <end position="231"/>
    </location>
</feature>
<feature type="transmembrane region" description="Helical" evidence="1">
    <location>
        <begin position="180"/>
        <end position="200"/>
    </location>
</feature>
<feature type="transmembrane region" description="Helical" evidence="1">
    <location>
        <begin position="100"/>
        <end position="125"/>
    </location>
</feature>
<dbReference type="PANTHER" id="PTHR39419">
    <property type="entry name" value="SLL0814 PROTEIN"/>
    <property type="match status" value="1"/>
</dbReference>
<keyword evidence="1" id="KW-0472">Membrane</keyword>
<protein>
    <submittedName>
        <fullName evidence="2">Carotenoid biosynthesis protein</fullName>
    </submittedName>
</protein>
<sequence>MSPTIDQLIFRFFLFWYVCGTVLLTFDILPQWLEWANIVFLVTTGLLAILYFTRQSNYPTNIIIIGSVFFLTMFMEGVGVKTGLFFGEYDYKSDFGPKLFGVPITIGFAWMMVIATSQVLASPLLSLLHTSKIKGLLFSLYGAFIATSLDLIIDPVAFHVKEYWIWHESGFYYDIPLSNFSGWFILSFILHYFIYILLPMDALSKPPVKRSYWRQYMVYLYGMIMLMFILIAMMNQLYIASTISSFALLLVYYSYYSLEKWTVKKNDNTEKAPFI</sequence>
<dbReference type="PANTHER" id="PTHR39419:SF1">
    <property type="entry name" value="SLL0814 PROTEIN"/>
    <property type="match status" value="1"/>
</dbReference>
<feature type="transmembrane region" description="Helical" evidence="1">
    <location>
        <begin position="60"/>
        <end position="80"/>
    </location>
</feature>
<feature type="transmembrane region" description="Helical" evidence="1">
    <location>
        <begin position="35"/>
        <end position="53"/>
    </location>
</feature>
<keyword evidence="1" id="KW-0812">Transmembrane</keyword>
<organism evidence="2 3">
    <name type="scientific">Evansella tamaricis</name>
    <dbReference type="NCBI Taxonomy" id="2069301"/>
    <lineage>
        <taxon>Bacteria</taxon>
        <taxon>Bacillati</taxon>
        <taxon>Bacillota</taxon>
        <taxon>Bacilli</taxon>
        <taxon>Bacillales</taxon>
        <taxon>Bacillaceae</taxon>
        <taxon>Evansella</taxon>
    </lineage>
</organism>
<dbReference type="EMBL" id="JAHQCS010000184">
    <property type="protein sequence ID" value="MBU9714746.1"/>
    <property type="molecule type" value="Genomic_DNA"/>
</dbReference>
<comment type="caution">
    <text evidence="2">The sequence shown here is derived from an EMBL/GenBank/DDBJ whole genome shotgun (WGS) entry which is preliminary data.</text>
</comment>
<accession>A0ABS6JME0</accession>
<evidence type="ECO:0000256" key="1">
    <source>
        <dbReference type="SAM" id="Phobius"/>
    </source>
</evidence>
<feature type="transmembrane region" description="Helical" evidence="1">
    <location>
        <begin position="12"/>
        <end position="29"/>
    </location>
</feature>
<keyword evidence="3" id="KW-1185">Reference proteome</keyword>
<feature type="transmembrane region" description="Helical" evidence="1">
    <location>
        <begin position="237"/>
        <end position="255"/>
    </location>
</feature>